<dbReference type="Pfam" id="PF02515">
    <property type="entry name" value="CoA_transf_3"/>
    <property type="match status" value="1"/>
</dbReference>
<accession>A0A1D7VYX7</accession>
<sequence length="419" mass="45138">MLEQAESSTVDAQELPLAGIRVIEFSHMVMGPSCGMILADLGAEVIKVEPRGAGDKTRYLPGSGSGLFPAFNRNKQSVQLDIAEAADRDVALSLIDSADVLLENFRVGKMESMGYGYEELAQRNPRLIYCSLKGFLSGPYGQRTALDEVVQMLGGLAYMTGPPGQPLRAGASVNDIMGGMFGVIGVLSALRVRERTGEGQVINSALFENNAFLVGTHMAQAQISGEPLRPMPTRRATWAVYDIFRDKHDDQIFVAAVSDGQWHDLCDEFDLSQLAGDPELETNQGRVDQRDRIHRELQAALSRLDLAEIEEKCTRRGLPVAPVNTPADLTTDAHLVASGALASTGLPSGDQVDVPLLPLTFGGRRLGLRSDVPTPGEHNNRYRDGPADTSAADSDPGQTATTDPFATDTDVEESKTQSQ</sequence>
<dbReference type="RefSeq" id="WP_069599227.1">
    <property type="nucleotide sequence ID" value="NZ_CP017150.1"/>
</dbReference>
<dbReference type="Gene3D" id="3.30.1540.10">
    <property type="entry name" value="formyl-coa transferase, domain 3"/>
    <property type="match status" value="1"/>
</dbReference>
<keyword evidence="1" id="KW-0808">Transferase</keyword>
<dbReference type="InterPro" id="IPR050483">
    <property type="entry name" value="CoA-transferase_III_domain"/>
</dbReference>
<dbReference type="InterPro" id="IPR023606">
    <property type="entry name" value="CoA-Trfase_III_dom_1_sf"/>
</dbReference>
<reference evidence="4" key="1">
    <citation type="submission" date="2016-09" db="EMBL/GenBank/DDBJ databases">
        <title>Complete Genome Sequence of Brevibacterium linens SMQ-1335.</title>
        <authorList>
            <person name="de Melo A.G."/>
            <person name="Labrie S.J."/>
            <person name="Dumaresq J."/>
            <person name="Roberts R.J."/>
            <person name="Tremblay D.M."/>
            <person name="Moineau S."/>
        </authorList>
    </citation>
    <scope>NUCLEOTIDE SEQUENCE [LARGE SCALE GENOMIC DNA]</scope>
    <source>
        <strain evidence="4">SMQ-1335</strain>
    </source>
</reference>
<evidence type="ECO:0000313" key="3">
    <source>
        <dbReference type="EMBL" id="AOP51940.1"/>
    </source>
</evidence>
<dbReference type="AlphaFoldDB" id="A0A1D7VYX7"/>
<dbReference type="eggNOG" id="COG1804">
    <property type="taxonomic scope" value="Bacteria"/>
</dbReference>
<dbReference type="Proteomes" id="UP000094793">
    <property type="component" value="Chromosome"/>
</dbReference>
<dbReference type="GO" id="GO:0008410">
    <property type="term" value="F:CoA-transferase activity"/>
    <property type="evidence" value="ECO:0007669"/>
    <property type="project" value="TreeGrafter"/>
</dbReference>
<dbReference type="KEGG" id="blin:BLSMQ_0218"/>
<dbReference type="EMBL" id="CP017150">
    <property type="protein sequence ID" value="AOP51940.1"/>
    <property type="molecule type" value="Genomic_DNA"/>
</dbReference>
<feature type="compositionally biased region" description="Low complexity" evidence="2">
    <location>
        <begin position="399"/>
        <end position="408"/>
    </location>
</feature>
<dbReference type="PANTHER" id="PTHR48207">
    <property type="entry name" value="SUCCINATE--HYDROXYMETHYLGLUTARATE COA-TRANSFERASE"/>
    <property type="match status" value="1"/>
</dbReference>
<evidence type="ECO:0000313" key="4">
    <source>
        <dbReference type="Proteomes" id="UP000094793"/>
    </source>
</evidence>
<evidence type="ECO:0000256" key="1">
    <source>
        <dbReference type="ARBA" id="ARBA00022679"/>
    </source>
</evidence>
<dbReference type="InterPro" id="IPR044855">
    <property type="entry name" value="CoA-Trfase_III_dom3_sf"/>
</dbReference>
<dbReference type="OrthoDB" id="9797653at2"/>
<evidence type="ECO:0000256" key="2">
    <source>
        <dbReference type="SAM" id="MobiDB-lite"/>
    </source>
</evidence>
<keyword evidence="3" id="KW-0456">Lyase</keyword>
<dbReference type="GO" id="GO:0004419">
    <property type="term" value="F:hydroxymethylglutaryl-CoA lyase activity"/>
    <property type="evidence" value="ECO:0007669"/>
    <property type="project" value="UniProtKB-EC"/>
</dbReference>
<dbReference type="PANTHER" id="PTHR48207:SF3">
    <property type="entry name" value="SUCCINATE--HYDROXYMETHYLGLUTARATE COA-TRANSFERASE"/>
    <property type="match status" value="1"/>
</dbReference>
<gene>
    <name evidence="3" type="ORF">BLSMQ_0218</name>
</gene>
<proteinExistence type="predicted"/>
<dbReference type="EC" id="4.1.3.4" evidence="3"/>
<feature type="region of interest" description="Disordered" evidence="2">
    <location>
        <begin position="363"/>
        <end position="419"/>
    </location>
</feature>
<dbReference type="InterPro" id="IPR003673">
    <property type="entry name" value="CoA-Trfase_fam_III"/>
</dbReference>
<dbReference type="PATRIC" id="fig|1703.10.peg.226"/>
<dbReference type="SUPFAM" id="SSF89796">
    <property type="entry name" value="CoA-transferase family III (CaiB/BaiF)"/>
    <property type="match status" value="1"/>
</dbReference>
<protein>
    <submittedName>
        <fullName evidence="3">Hydroxymethylglutaryl-CoA lyase</fullName>
        <ecNumber evidence="3">4.1.3.4</ecNumber>
    </submittedName>
</protein>
<organism evidence="3 4">
    <name type="scientific">Brevibacterium aurantiacum</name>
    <dbReference type="NCBI Taxonomy" id="273384"/>
    <lineage>
        <taxon>Bacteria</taxon>
        <taxon>Bacillati</taxon>
        <taxon>Actinomycetota</taxon>
        <taxon>Actinomycetes</taxon>
        <taxon>Micrococcales</taxon>
        <taxon>Brevibacteriaceae</taxon>
        <taxon>Brevibacterium</taxon>
    </lineage>
</organism>
<name>A0A1D7VYX7_BREAU</name>
<dbReference type="Gene3D" id="3.40.50.10540">
    <property type="entry name" value="Crotonobetainyl-coa:carnitine coa-transferase, domain 1"/>
    <property type="match status" value="1"/>
</dbReference>